<proteinExistence type="predicted"/>
<dbReference type="AlphaFoldDB" id="A0A2C9D1I0"/>
<evidence type="ECO:0000313" key="1">
    <source>
        <dbReference type="EMBL" id="SON54083.1"/>
    </source>
</evidence>
<evidence type="ECO:0000313" key="2">
    <source>
        <dbReference type="Proteomes" id="UP000223606"/>
    </source>
</evidence>
<keyword evidence="2" id="KW-1185">Reference proteome</keyword>
<sequence>MASYSVGGWSRGKYSSYGYTSHYSKQRAAIKSSLNKTTVKNLWSQQTAAAANIFSIQSSSVVSMSSQAIKGAASARQVAAIDQALKDLNSIDITV</sequence>
<name>A0A2C9D1I0_9HYPH</name>
<dbReference type="KEGG" id="hdi:HDIA_0542"/>
<dbReference type="Proteomes" id="UP000223606">
    <property type="component" value="Chromosome 1"/>
</dbReference>
<accession>A0A2C9D1I0</accession>
<protein>
    <submittedName>
        <fullName evidence="1">Uncharacterized protein</fullName>
    </submittedName>
</protein>
<dbReference type="EMBL" id="LT960614">
    <property type="protein sequence ID" value="SON54083.1"/>
    <property type="molecule type" value="Genomic_DNA"/>
</dbReference>
<dbReference type="RefSeq" id="WP_099554109.1">
    <property type="nucleotide sequence ID" value="NZ_LT960614.1"/>
</dbReference>
<gene>
    <name evidence="1" type="ORF">HDIA_0542</name>
</gene>
<reference evidence="2" key="1">
    <citation type="submission" date="2017-09" db="EMBL/GenBank/DDBJ databases">
        <title>Genome sequence of Nannocystis excedens DSM 71.</title>
        <authorList>
            <person name="Blom J."/>
        </authorList>
    </citation>
    <scope>NUCLEOTIDE SEQUENCE [LARGE SCALE GENOMIC DNA]</scope>
    <source>
        <strain evidence="2">type strain: E19</strain>
    </source>
</reference>
<organism evidence="1 2">
    <name type="scientific">Hartmannibacter diazotrophicus</name>
    <dbReference type="NCBI Taxonomy" id="1482074"/>
    <lineage>
        <taxon>Bacteria</taxon>
        <taxon>Pseudomonadati</taxon>
        <taxon>Pseudomonadota</taxon>
        <taxon>Alphaproteobacteria</taxon>
        <taxon>Hyphomicrobiales</taxon>
        <taxon>Pleomorphomonadaceae</taxon>
        <taxon>Hartmannibacter</taxon>
    </lineage>
</organism>